<evidence type="ECO:0008006" key="5">
    <source>
        <dbReference type="Google" id="ProtNLM"/>
    </source>
</evidence>
<feature type="region of interest" description="Disordered" evidence="1">
    <location>
        <begin position="92"/>
        <end position="153"/>
    </location>
</feature>
<feature type="compositionally biased region" description="Basic and acidic residues" evidence="1">
    <location>
        <begin position="116"/>
        <end position="153"/>
    </location>
</feature>
<comment type="caution">
    <text evidence="3">The sequence shown here is derived from an EMBL/GenBank/DDBJ whole genome shotgun (WGS) entry which is preliminary data.</text>
</comment>
<evidence type="ECO:0000313" key="4">
    <source>
        <dbReference type="Proteomes" id="UP000519897"/>
    </source>
</evidence>
<feature type="transmembrane region" description="Helical" evidence="2">
    <location>
        <begin position="20"/>
        <end position="43"/>
    </location>
</feature>
<keyword evidence="2" id="KW-0812">Transmembrane</keyword>
<dbReference type="AlphaFoldDB" id="A0A7W6LE92"/>
<sequence>MPDYNFWADLLDTWQASSDWIKALTILTPPASLIGILALQLWYRLQVKGLGIGMATGLGTGAIHRPPAAYAPGEPVGEQVLGALIDLRNDLQSGLRSGGTRSLPAPTATQGEDGQSDLKSRLRRIITDEYHRGSSPEEALRRARDILDRQDGD</sequence>
<evidence type="ECO:0000256" key="1">
    <source>
        <dbReference type="SAM" id="MobiDB-lite"/>
    </source>
</evidence>
<keyword evidence="4" id="KW-1185">Reference proteome</keyword>
<reference evidence="3 4" key="1">
    <citation type="submission" date="2020-08" db="EMBL/GenBank/DDBJ databases">
        <title>Genomic Encyclopedia of Type Strains, Phase IV (KMG-IV): sequencing the most valuable type-strain genomes for metagenomic binning, comparative biology and taxonomic classification.</title>
        <authorList>
            <person name="Goeker M."/>
        </authorList>
    </citation>
    <scope>NUCLEOTIDE SEQUENCE [LARGE SCALE GENOMIC DNA]</scope>
    <source>
        <strain evidence="3 4">DSM 29514</strain>
    </source>
</reference>
<keyword evidence="2" id="KW-0472">Membrane</keyword>
<organism evidence="3 4">
    <name type="scientific">Rhizobium rhizoryzae</name>
    <dbReference type="NCBI Taxonomy" id="451876"/>
    <lineage>
        <taxon>Bacteria</taxon>
        <taxon>Pseudomonadati</taxon>
        <taxon>Pseudomonadota</taxon>
        <taxon>Alphaproteobacteria</taxon>
        <taxon>Hyphomicrobiales</taxon>
        <taxon>Rhizobiaceae</taxon>
        <taxon>Rhizobium/Agrobacterium group</taxon>
        <taxon>Rhizobium</taxon>
    </lineage>
</organism>
<gene>
    <name evidence="3" type="ORF">GGQ72_001285</name>
</gene>
<accession>A0A7W6LE92</accession>
<dbReference type="RefSeq" id="WP_165136747.1">
    <property type="nucleotide sequence ID" value="NZ_CP049250.1"/>
</dbReference>
<evidence type="ECO:0000256" key="2">
    <source>
        <dbReference type="SAM" id="Phobius"/>
    </source>
</evidence>
<keyword evidence="2" id="KW-1133">Transmembrane helix</keyword>
<dbReference type="Proteomes" id="UP000519897">
    <property type="component" value="Unassembled WGS sequence"/>
</dbReference>
<dbReference type="EMBL" id="JACIEC010000001">
    <property type="protein sequence ID" value="MBB4142786.1"/>
    <property type="molecule type" value="Genomic_DNA"/>
</dbReference>
<evidence type="ECO:0000313" key="3">
    <source>
        <dbReference type="EMBL" id="MBB4142786.1"/>
    </source>
</evidence>
<proteinExistence type="predicted"/>
<protein>
    <recommendedName>
        <fullName evidence="5">Protein kinase</fullName>
    </recommendedName>
</protein>
<name>A0A7W6LE92_9HYPH</name>